<dbReference type="InterPro" id="IPR011777">
    <property type="entry name" value="Geranylgeranyl_Rdtase_fam"/>
</dbReference>
<organism evidence="2">
    <name type="scientific">Thermomicrobium roseum</name>
    <dbReference type="NCBI Taxonomy" id="500"/>
    <lineage>
        <taxon>Bacteria</taxon>
        <taxon>Pseudomonadati</taxon>
        <taxon>Thermomicrobiota</taxon>
        <taxon>Thermomicrobia</taxon>
        <taxon>Thermomicrobiales</taxon>
        <taxon>Thermomicrobiaceae</taxon>
        <taxon>Thermomicrobium</taxon>
    </lineage>
</organism>
<dbReference type="GO" id="GO:0016628">
    <property type="term" value="F:oxidoreductase activity, acting on the CH-CH group of donors, NAD or NADP as acceptor"/>
    <property type="evidence" value="ECO:0007669"/>
    <property type="project" value="InterPro"/>
</dbReference>
<dbReference type="InterPro" id="IPR050407">
    <property type="entry name" value="Geranylgeranyl_reductase"/>
</dbReference>
<protein>
    <submittedName>
        <fullName evidence="2">Geranylgeranyl reductase family protein</fullName>
    </submittedName>
</protein>
<dbReference type="AlphaFoldDB" id="A0A7C2B5L3"/>
<dbReference type="EMBL" id="DSJL01000011">
    <property type="protein sequence ID" value="HEF66024.1"/>
    <property type="molecule type" value="Genomic_DNA"/>
</dbReference>
<feature type="domain" description="FAD-binding" evidence="1">
    <location>
        <begin position="4"/>
        <end position="157"/>
    </location>
</feature>
<accession>A0A7C2B5L3</accession>
<dbReference type="Gene3D" id="3.50.50.60">
    <property type="entry name" value="FAD/NAD(P)-binding domain"/>
    <property type="match status" value="1"/>
</dbReference>
<sequence length="374" mass="40455">MMRYDVIVIGAGPAGSQAAWYLARAGVRTLLLEKEQLGRDKPCGGGLTPRAYRNLEVPIDDLVLARVNRVELWVGGRRRARLRAPETSIWMVQRSAFDRRLAEHAIAAGAELHETEPATAVVVSDGNVVVQTTRGRYEAALALIAAGASTRFRRALGFPPQQLAGIAVEIEGPGSAERVPVDCAVLDYTVPGGYAWAFPKGDLWNVGVATWWSRVGPTLRRRLDTFISHIGLTFKDSRCRPDQASGRLIPLWKRDQVMARGRVALLGDSAGLADPFFGEGIAPALVSGRLAAQAALAVLDGRAESLDSYRRALQAALHPHNARMQLLARLVYPMPGLWIAALACIPLCRSFAARVVAEPFAEPVVLTHGITPSP</sequence>
<evidence type="ECO:0000259" key="1">
    <source>
        <dbReference type="Pfam" id="PF01494"/>
    </source>
</evidence>
<name>A0A7C2B5L3_THERO</name>
<dbReference type="GO" id="GO:0071949">
    <property type="term" value="F:FAD binding"/>
    <property type="evidence" value="ECO:0007669"/>
    <property type="project" value="InterPro"/>
</dbReference>
<dbReference type="PANTHER" id="PTHR42685">
    <property type="entry name" value="GERANYLGERANYL DIPHOSPHATE REDUCTASE"/>
    <property type="match status" value="1"/>
</dbReference>
<dbReference type="PRINTS" id="PR00420">
    <property type="entry name" value="RNGMNOXGNASE"/>
</dbReference>
<dbReference type="Pfam" id="PF01494">
    <property type="entry name" value="FAD_binding_3"/>
    <property type="match status" value="1"/>
</dbReference>
<dbReference type="InterPro" id="IPR036188">
    <property type="entry name" value="FAD/NAD-bd_sf"/>
</dbReference>
<dbReference type="InterPro" id="IPR002938">
    <property type="entry name" value="FAD-bd"/>
</dbReference>
<comment type="caution">
    <text evidence="2">The sequence shown here is derived from an EMBL/GenBank/DDBJ whole genome shotgun (WGS) entry which is preliminary data.</text>
</comment>
<dbReference type="SUPFAM" id="SSF51905">
    <property type="entry name" value="FAD/NAD(P)-binding domain"/>
    <property type="match status" value="1"/>
</dbReference>
<dbReference type="NCBIfam" id="TIGR02032">
    <property type="entry name" value="GG-red-SF"/>
    <property type="match status" value="1"/>
</dbReference>
<gene>
    <name evidence="2" type="ORF">ENP47_10580</name>
</gene>
<dbReference type="PANTHER" id="PTHR42685:SF22">
    <property type="entry name" value="CONDITIONED MEDIUM FACTOR RECEPTOR 1"/>
    <property type="match status" value="1"/>
</dbReference>
<evidence type="ECO:0000313" key="2">
    <source>
        <dbReference type="EMBL" id="HEF66024.1"/>
    </source>
</evidence>
<reference evidence="2" key="1">
    <citation type="journal article" date="2020" name="mSystems">
        <title>Genome- and Community-Level Interaction Insights into Carbon Utilization and Element Cycling Functions of Hydrothermarchaeota in Hydrothermal Sediment.</title>
        <authorList>
            <person name="Zhou Z."/>
            <person name="Liu Y."/>
            <person name="Xu W."/>
            <person name="Pan J."/>
            <person name="Luo Z.H."/>
            <person name="Li M."/>
        </authorList>
    </citation>
    <scope>NUCLEOTIDE SEQUENCE [LARGE SCALE GENOMIC DNA]</scope>
    <source>
        <strain evidence="2">SpSt-222</strain>
    </source>
</reference>
<proteinExistence type="predicted"/>